<dbReference type="Ensembl" id="ENSGMOT00000058019.1">
    <property type="protein sequence ID" value="ENSGMOP00000050535.1"/>
    <property type="gene ID" value="ENSGMOG00000031432.1"/>
</dbReference>
<evidence type="ECO:0000259" key="1">
    <source>
        <dbReference type="PROSITE" id="PS50106"/>
    </source>
</evidence>
<sequence>MLQRYGSLAGQLLMVELEKDPRGPGLGSSSLVSSWSSLISNDTGIFVSEILHQGVADKDGRLLLGDQILSINGEDVRAGTFLVQMSAFNILLIIKDLFNTPFTLCVNCPWNINQSINFNVIAEQRNLITL</sequence>
<dbReference type="InterPro" id="IPR001478">
    <property type="entry name" value="PDZ"/>
</dbReference>
<dbReference type="PANTHER" id="PTHR19964:SF92">
    <property type="entry name" value="PATJ HOMOLOG"/>
    <property type="match status" value="1"/>
</dbReference>
<dbReference type="Gene3D" id="2.30.42.10">
    <property type="match status" value="1"/>
</dbReference>
<dbReference type="GeneTree" id="ENSGT00940000155586"/>
<organism evidence="2 3">
    <name type="scientific">Gadus morhua</name>
    <name type="common">Atlantic cod</name>
    <dbReference type="NCBI Taxonomy" id="8049"/>
    <lineage>
        <taxon>Eukaryota</taxon>
        <taxon>Metazoa</taxon>
        <taxon>Chordata</taxon>
        <taxon>Craniata</taxon>
        <taxon>Vertebrata</taxon>
        <taxon>Euteleostomi</taxon>
        <taxon>Actinopterygii</taxon>
        <taxon>Neopterygii</taxon>
        <taxon>Teleostei</taxon>
        <taxon>Neoteleostei</taxon>
        <taxon>Acanthomorphata</taxon>
        <taxon>Zeiogadaria</taxon>
        <taxon>Gadariae</taxon>
        <taxon>Gadiformes</taxon>
        <taxon>Gadoidei</taxon>
        <taxon>Gadidae</taxon>
        <taxon>Gadus</taxon>
    </lineage>
</organism>
<feature type="domain" description="PDZ" evidence="1">
    <location>
        <begin position="14"/>
        <end position="77"/>
    </location>
</feature>
<dbReference type="Proteomes" id="UP000694546">
    <property type="component" value="Chromosome 3"/>
</dbReference>
<dbReference type="AlphaFoldDB" id="A0A8C5BTU6"/>
<keyword evidence="3" id="KW-1185">Reference proteome</keyword>
<evidence type="ECO:0000313" key="2">
    <source>
        <dbReference type="Ensembl" id="ENSGMOP00000050535.1"/>
    </source>
</evidence>
<reference evidence="2" key="1">
    <citation type="submission" date="2025-08" db="UniProtKB">
        <authorList>
            <consortium name="Ensembl"/>
        </authorList>
    </citation>
    <scope>IDENTIFICATION</scope>
</reference>
<dbReference type="InterPro" id="IPR036034">
    <property type="entry name" value="PDZ_sf"/>
</dbReference>
<proteinExistence type="predicted"/>
<evidence type="ECO:0000313" key="3">
    <source>
        <dbReference type="Proteomes" id="UP000694546"/>
    </source>
</evidence>
<protein>
    <recommendedName>
        <fullName evidence="1">PDZ domain-containing protein</fullName>
    </recommendedName>
</protein>
<dbReference type="Pfam" id="PF00595">
    <property type="entry name" value="PDZ"/>
    <property type="match status" value="1"/>
</dbReference>
<reference evidence="2" key="2">
    <citation type="submission" date="2025-09" db="UniProtKB">
        <authorList>
            <consortium name="Ensembl"/>
        </authorList>
    </citation>
    <scope>IDENTIFICATION</scope>
</reference>
<dbReference type="PROSITE" id="PS50106">
    <property type="entry name" value="PDZ"/>
    <property type="match status" value="1"/>
</dbReference>
<dbReference type="SMART" id="SM00228">
    <property type="entry name" value="PDZ"/>
    <property type="match status" value="1"/>
</dbReference>
<name>A0A8C5BTU6_GADMO</name>
<dbReference type="PANTHER" id="PTHR19964">
    <property type="entry name" value="MULTIPLE PDZ DOMAIN PROTEIN"/>
    <property type="match status" value="1"/>
</dbReference>
<dbReference type="InterPro" id="IPR051342">
    <property type="entry name" value="PDZ_scaffold"/>
</dbReference>
<dbReference type="SUPFAM" id="SSF50156">
    <property type="entry name" value="PDZ domain-like"/>
    <property type="match status" value="1"/>
</dbReference>
<accession>A0A8C5BTU6</accession>